<proteinExistence type="predicted"/>
<dbReference type="EMBL" id="PPPD01000001">
    <property type="protein sequence ID" value="PNY80812.1"/>
    <property type="molecule type" value="Genomic_DNA"/>
</dbReference>
<accession>A0A2K3UWA2</accession>
<evidence type="ECO:0000313" key="1">
    <source>
        <dbReference type="EMBL" id="PNY80812.1"/>
    </source>
</evidence>
<dbReference type="Gene3D" id="3.30.1870.10">
    <property type="entry name" value="EreA-like, domain 2"/>
    <property type="match status" value="1"/>
</dbReference>
<dbReference type="SUPFAM" id="SSF159501">
    <property type="entry name" value="EreA/ChaN-like"/>
    <property type="match status" value="1"/>
</dbReference>
<dbReference type="GO" id="GO:0046677">
    <property type="term" value="P:response to antibiotic"/>
    <property type="evidence" value="ECO:0007669"/>
    <property type="project" value="InterPro"/>
</dbReference>
<dbReference type="PANTHER" id="PTHR31299">
    <property type="entry name" value="ESTERASE, PUTATIVE (AFU_ORTHOLOGUE AFUA_1G05850)-RELATED"/>
    <property type="match status" value="1"/>
</dbReference>
<reference evidence="1 2" key="1">
    <citation type="submission" date="2018-01" db="EMBL/GenBank/DDBJ databases">
        <title>Deinococcus koreensis sp. nov., a radiation-resistant bacterium isolated from river water.</title>
        <authorList>
            <person name="Choi A."/>
        </authorList>
    </citation>
    <scope>NUCLEOTIDE SEQUENCE [LARGE SCALE GENOMIC DNA]</scope>
    <source>
        <strain evidence="1 2">SJW1-2</strain>
    </source>
</reference>
<evidence type="ECO:0000313" key="2">
    <source>
        <dbReference type="Proteomes" id="UP000236379"/>
    </source>
</evidence>
<dbReference type="PANTHER" id="PTHR31299:SF0">
    <property type="entry name" value="ESTERASE, PUTATIVE (AFU_ORTHOLOGUE AFUA_1G05850)-RELATED"/>
    <property type="match status" value="1"/>
</dbReference>
<keyword evidence="2" id="KW-1185">Reference proteome</keyword>
<dbReference type="Pfam" id="PF05139">
    <property type="entry name" value="Erythro_esteras"/>
    <property type="match status" value="1"/>
</dbReference>
<dbReference type="AlphaFoldDB" id="A0A2K3UWA2"/>
<protein>
    <submittedName>
        <fullName evidence="1">Erythromycin esterase</fullName>
    </submittedName>
</protein>
<name>A0A2K3UWA2_9DEIO</name>
<dbReference type="Proteomes" id="UP000236379">
    <property type="component" value="Unassembled WGS sequence"/>
</dbReference>
<organism evidence="1 2">
    <name type="scientific">Deinococcus koreensis</name>
    <dbReference type="NCBI Taxonomy" id="2054903"/>
    <lineage>
        <taxon>Bacteria</taxon>
        <taxon>Thermotogati</taxon>
        <taxon>Deinococcota</taxon>
        <taxon>Deinococci</taxon>
        <taxon>Deinococcales</taxon>
        <taxon>Deinococcaceae</taxon>
        <taxon>Deinococcus</taxon>
    </lineage>
</organism>
<dbReference type="InterPro" id="IPR007815">
    <property type="entry name" value="Emycin_Estase"/>
</dbReference>
<dbReference type="RefSeq" id="WP_103311017.1">
    <property type="nucleotide sequence ID" value="NZ_PPPD01000001.1"/>
</dbReference>
<dbReference type="OrthoDB" id="4329964at2"/>
<gene>
    <name evidence="1" type="ORF">CVO96_04995</name>
</gene>
<sequence length="411" mass="44376">MPNPDSLPPGWDMTEPAAALAAFLGTLPATPRLLALGEPTHGIEAFPAWRNRLFRTLVQEHGFRSIALESDVIAGLRVNAHVTEGHGTLDEALQTGFSHGFGALEANRALVRWIRDFNPGRAPEDQLRFYGFDPPLEWWAPSPRASLLALHAFLSAHLGSLPVDAATLERLCGEEARWTNPAAVMDAAQSIGDSREARQLRRLADDLDTLLQTETPALAAQEGFWEAQLHARTAPGLLRYHALLASHVPGRMERAAALRDLMMADNLMAIAGREQERGPTLVFAHNTHLQRHRAAMKLGDLNVKWWGAGAHVSLRLGHGYAFIASHLRTAPVTGFDEADPDTGEPVPLNGSGPAVLFIPRAQIPQAGSLPSNVDDPPLADGVLADGVLAVENAPDWTDRIRPAAPPDQGAP</sequence>
<comment type="caution">
    <text evidence="1">The sequence shown here is derived from an EMBL/GenBank/DDBJ whole genome shotgun (WGS) entry which is preliminary data.</text>
</comment>
<dbReference type="CDD" id="cd14728">
    <property type="entry name" value="Ere-like"/>
    <property type="match status" value="1"/>
</dbReference>
<dbReference type="InterPro" id="IPR052036">
    <property type="entry name" value="Hydrolase/PRTase-associated"/>
</dbReference>